<accession>A0A4Q0M774</accession>
<dbReference type="InterPro" id="IPR017938">
    <property type="entry name" value="Riboflavin_synthase-like_b-brl"/>
</dbReference>
<dbReference type="InterPro" id="IPR001433">
    <property type="entry name" value="OxRdtase_FAD/NAD-bd"/>
</dbReference>
<keyword evidence="4 13" id="KW-0812">Transmembrane</keyword>
<dbReference type="Gene3D" id="2.40.30.10">
    <property type="entry name" value="Translation factors"/>
    <property type="match status" value="1"/>
</dbReference>
<evidence type="ECO:0000259" key="14">
    <source>
        <dbReference type="PROSITE" id="PS51384"/>
    </source>
</evidence>
<dbReference type="EMBL" id="RXOC01000009">
    <property type="protein sequence ID" value="RXF68855.1"/>
    <property type="molecule type" value="Genomic_DNA"/>
</dbReference>
<dbReference type="SUPFAM" id="SSF52343">
    <property type="entry name" value="Ferredoxin reductase-like, C-terminal NADP-linked domain"/>
    <property type="match status" value="1"/>
</dbReference>
<evidence type="ECO:0000256" key="10">
    <source>
        <dbReference type="ARBA" id="ARBA00023004"/>
    </source>
</evidence>
<feature type="transmembrane region" description="Helical" evidence="13">
    <location>
        <begin position="86"/>
        <end position="105"/>
    </location>
</feature>
<dbReference type="InterPro" id="IPR017927">
    <property type="entry name" value="FAD-bd_FR_type"/>
</dbReference>
<dbReference type="PROSITE" id="PS51384">
    <property type="entry name" value="FAD_FR"/>
    <property type="match status" value="1"/>
</dbReference>
<comment type="cofactor">
    <cofactor evidence="1">
        <name>FAD</name>
        <dbReference type="ChEBI" id="CHEBI:57692"/>
    </cofactor>
</comment>
<keyword evidence="8 13" id="KW-1133">Transmembrane helix</keyword>
<dbReference type="InterPro" id="IPR050415">
    <property type="entry name" value="MRET"/>
</dbReference>
<dbReference type="GO" id="GO:0016020">
    <property type="term" value="C:membrane"/>
    <property type="evidence" value="ECO:0007669"/>
    <property type="project" value="UniProtKB-SubCell"/>
</dbReference>
<evidence type="ECO:0000256" key="3">
    <source>
        <dbReference type="ARBA" id="ARBA00022630"/>
    </source>
</evidence>
<evidence type="ECO:0000256" key="8">
    <source>
        <dbReference type="ARBA" id="ARBA00022989"/>
    </source>
</evidence>
<evidence type="ECO:0000256" key="5">
    <source>
        <dbReference type="ARBA" id="ARBA00022714"/>
    </source>
</evidence>
<dbReference type="Pfam" id="PF00175">
    <property type="entry name" value="NAD_binding_1"/>
    <property type="match status" value="1"/>
</dbReference>
<keyword evidence="10" id="KW-0408">Iron</keyword>
<dbReference type="CDD" id="cd06198">
    <property type="entry name" value="FNR_like_3"/>
    <property type="match status" value="1"/>
</dbReference>
<dbReference type="Pfam" id="PF08022">
    <property type="entry name" value="FAD_binding_8"/>
    <property type="match status" value="1"/>
</dbReference>
<feature type="transmembrane region" description="Helical" evidence="13">
    <location>
        <begin position="7"/>
        <end position="26"/>
    </location>
</feature>
<dbReference type="RefSeq" id="WP_128770097.1">
    <property type="nucleotide sequence ID" value="NZ_RXOC01000009.1"/>
</dbReference>
<keyword evidence="12 13" id="KW-0472">Membrane</keyword>
<feature type="transmembrane region" description="Helical" evidence="13">
    <location>
        <begin position="46"/>
        <end position="65"/>
    </location>
</feature>
<gene>
    <name evidence="15" type="ORF">EKH83_14130</name>
</gene>
<evidence type="ECO:0000256" key="1">
    <source>
        <dbReference type="ARBA" id="ARBA00001974"/>
    </source>
</evidence>
<keyword evidence="6" id="KW-0479">Metal-binding</keyword>
<keyword evidence="11" id="KW-0411">Iron-sulfur</keyword>
<keyword evidence="5" id="KW-0001">2Fe-2S</keyword>
<dbReference type="GO" id="GO:0016491">
    <property type="term" value="F:oxidoreductase activity"/>
    <property type="evidence" value="ECO:0007669"/>
    <property type="project" value="UniProtKB-KW"/>
</dbReference>
<organism evidence="15 16">
    <name type="scientific">Arcticibacter tournemirensis</name>
    <dbReference type="NCBI Taxonomy" id="699437"/>
    <lineage>
        <taxon>Bacteria</taxon>
        <taxon>Pseudomonadati</taxon>
        <taxon>Bacteroidota</taxon>
        <taxon>Sphingobacteriia</taxon>
        <taxon>Sphingobacteriales</taxon>
        <taxon>Sphingobacteriaceae</taxon>
        <taxon>Arcticibacter</taxon>
    </lineage>
</organism>
<evidence type="ECO:0000313" key="16">
    <source>
        <dbReference type="Proteomes" id="UP000290848"/>
    </source>
</evidence>
<reference evidence="15 16" key="1">
    <citation type="submission" date="2018-12" db="EMBL/GenBank/DDBJ databases">
        <title>The Draft Genome Sequence of the Soil Bacterium Pedobacter tournemirensis R1.</title>
        <authorList>
            <person name="He J."/>
        </authorList>
    </citation>
    <scope>NUCLEOTIDE SEQUENCE [LARGE SCALE GENOMIC DNA]</scope>
    <source>
        <strain evidence="15 16">R1</strain>
    </source>
</reference>
<dbReference type="Pfam" id="PF01794">
    <property type="entry name" value="Ferric_reduct"/>
    <property type="match status" value="1"/>
</dbReference>
<feature type="transmembrane region" description="Helical" evidence="13">
    <location>
        <begin position="157"/>
        <end position="177"/>
    </location>
</feature>
<dbReference type="GO" id="GO:0050660">
    <property type="term" value="F:flavin adenine dinucleotide binding"/>
    <property type="evidence" value="ECO:0007669"/>
    <property type="project" value="TreeGrafter"/>
</dbReference>
<comment type="subcellular location">
    <subcellularLocation>
        <location evidence="2">Membrane</location>
        <topology evidence="2">Multi-pass membrane protein</topology>
    </subcellularLocation>
</comment>
<dbReference type="InterPro" id="IPR013130">
    <property type="entry name" value="Fe3_Rdtase_TM_dom"/>
</dbReference>
<evidence type="ECO:0000256" key="13">
    <source>
        <dbReference type="SAM" id="Phobius"/>
    </source>
</evidence>
<evidence type="ECO:0000256" key="12">
    <source>
        <dbReference type="ARBA" id="ARBA00023136"/>
    </source>
</evidence>
<dbReference type="Gene3D" id="3.40.50.80">
    <property type="entry name" value="Nucleotide-binding domain of ferredoxin-NADP reductase (FNR) module"/>
    <property type="match status" value="1"/>
</dbReference>
<dbReference type="PANTHER" id="PTHR47354">
    <property type="entry name" value="NADH OXIDOREDUCTASE HCR"/>
    <property type="match status" value="1"/>
</dbReference>
<feature type="domain" description="FAD-binding FR-type" evidence="14">
    <location>
        <begin position="209"/>
        <end position="308"/>
    </location>
</feature>
<dbReference type="GO" id="GO:0051537">
    <property type="term" value="F:2 iron, 2 sulfur cluster binding"/>
    <property type="evidence" value="ECO:0007669"/>
    <property type="project" value="UniProtKB-KW"/>
</dbReference>
<keyword evidence="3" id="KW-0285">Flavoprotein</keyword>
<evidence type="ECO:0000256" key="2">
    <source>
        <dbReference type="ARBA" id="ARBA00004141"/>
    </source>
</evidence>
<keyword evidence="7" id="KW-0274">FAD</keyword>
<evidence type="ECO:0000256" key="7">
    <source>
        <dbReference type="ARBA" id="ARBA00022827"/>
    </source>
</evidence>
<dbReference type="InterPro" id="IPR039261">
    <property type="entry name" value="FNR_nucleotide-bd"/>
</dbReference>
<name>A0A4Q0M774_9SPHI</name>
<dbReference type="Proteomes" id="UP000290848">
    <property type="component" value="Unassembled WGS sequence"/>
</dbReference>
<keyword evidence="9" id="KW-0560">Oxidoreductase</keyword>
<evidence type="ECO:0000256" key="11">
    <source>
        <dbReference type="ARBA" id="ARBA00023014"/>
    </source>
</evidence>
<feature type="transmembrane region" description="Helical" evidence="13">
    <location>
        <begin position="125"/>
        <end position="145"/>
    </location>
</feature>
<evidence type="ECO:0000256" key="9">
    <source>
        <dbReference type="ARBA" id="ARBA00023002"/>
    </source>
</evidence>
<dbReference type="InterPro" id="IPR013112">
    <property type="entry name" value="FAD-bd_8"/>
</dbReference>
<protein>
    <recommendedName>
        <fullName evidence="14">FAD-binding FR-type domain-containing protein</fullName>
    </recommendedName>
</protein>
<dbReference type="GO" id="GO:0046872">
    <property type="term" value="F:metal ion binding"/>
    <property type="evidence" value="ECO:0007669"/>
    <property type="project" value="UniProtKB-KW"/>
</dbReference>
<comment type="caution">
    <text evidence="15">The sequence shown here is derived from an EMBL/GenBank/DDBJ whole genome shotgun (WGS) entry which is preliminary data.</text>
</comment>
<sequence>MKINIKATNYFFWGLALLVIPLSFFSAPEASGHHKMPPLLKHVNEIVALTGYSMLALSFVLSARIKWLERQFDGLDKMYQTHHKMAVVAFIFMLAHPFLLALRWIPDNAARFFLSVFPLHHRDEVNLGSYALWGIIVLMVFTLLIKLPYRIWKISHKFMGVFFIMIVIHTFHLTVSFDRNPLLWIYLVLISGFGIAAFIYQTLLFGLFNRGLMYVVKAVEKINGKVLSVKLIPQGRELNFIPGQFCFFSFRYPGLSRESHPYTLCSGEGSTVQILVKSLGDYTSRLYDTLKPGAKVKINGPYGCFHFREGINDQVWIAGGVGIAPFVSWMNDLQLKPSDKLRVELYYCVNQEGEAMYLDEFRSFEQSFPGFKLHLICADKEGFLKVRGIVGIQEKEIFLCGPKAMSKSLNGIFQEMHIPSQRIHYENFDFS</sequence>
<dbReference type="PRINTS" id="PR00409">
    <property type="entry name" value="PHDIOXRDTASE"/>
</dbReference>
<evidence type="ECO:0000256" key="4">
    <source>
        <dbReference type="ARBA" id="ARBA00022692"/>
    </source>
</evidence>
<evidence type="ECO:0000256" key="6">
    <source>
        <dbReference type="ARBA" id="ARBA00022723"/>
    </source>
</evidence>
<proteinExistence type="predicted"/>
<dbReference type="PANTHER" id="PTHR47354:SF8">
    <property type="entry name" value="1,2-PHENYLACETYL-COA EPOXIDASE, SUBUNIT E"/>
    <property type="match status" value="1"/>
</dbReference>
<dbReference type="SUPFAM" id="SSF63380">
    <property type="entry name" value="Riboflavin synthase domain-like"/>
    <property type="match status" value="1"/>
</dbReference>
<evidence type="ECO:0000313" key="15">
    <source>
        <dbReference type="EMBL" id="RXF68855.1"/>
    </source>
</evidence>
<dbReference type="AlphaFoldDB" id="A0A4Q0M774"/>
<feature type="transmembrane region" description="Helical" evidence="13">
    <location>
        <begin position="183"/>
        <end position="208"/>
    </location>
</feature>